<evidence type="ECO:0000256" key="8">
    <source>
        <dbReference type="ARBA" id="ARBA00023326"/>
    </source>
</evidence>
<dbReference type="GO" id="GO:0031176">
    <property type="term" value="F:endo-1,4-beta-xylanase activity"/>
    <property type="evidence" value="ECO:0007669"/>
    <property type="project" value="UniProtKB-EC"/>
</dbReference>
<dbReference type="InterPro" id="IPR017853">
    <property type="entry name" value="GH"/>
</dbReference>
<keyword evidence="4" id="KW-0732">Signal</keyword>
<dbReference type="PRINTS" id="PR00134">
    <property type="entry name" value="GLHYDRLASE10"/>
</dbReference>
<reference evidence="11" key="1">
    <citation type="submission" date="2021-08" db="EMBL/GenBank/DDBJ databases">
        <title>Hoeflea bacterium WL0058 sp. nov., isolated from the sediment.</title>
        <authorList>
            <person name="Wang L."/>
            <person name="Zhang D."/>
        </authorList>
    </citation>
    <scope>NUCLEOTIDE SEQUENCE</scope>
    <source>
        <strain evidence="11">WL0058</strain>
    </source>
</reference>
<keyword evidence="5 9" id="KW-0378">Hydrolase</keyword>
<keyword evidence="7 9" id="KW-0326">Glycosidase</keyword>
<keyword evidence="12" id="KW-1185">Reference proteome</keyword>
<dbReference type="RefSeq" id="WP_220228189.1">
    <property type="nucleotide sequence ID" value="NZ_JAICBX010000002.1"/>
</dbReference>
<evidence type="ECO:0000313" key="12">
    <source>
        <dbReference type="Proteomes" id="UP001196509"/>
    </source>
</evidence>
<dbReference type="SMART" id="SM00633">
    <property type="entry name" value="Glyco_10"/>
    <property type="match status" value="1"/>
</dbReference>
<evidence type="ECO:0000256" key="4">
    <source>
        <dbReference type="ARBA" id="ARBA00022729"/>
    </source>
</evidence>
<evidence type="ECO:0000256" key="5">
    <source>
        <dbReference type="ARBA" id="ARBA00022801"/>
    </source>
</evidence>
<comment type="catalytic activity">
    <reaction evidence="1 9">
        <text>Endohydrolysis of (1-&gt;4)-beta-D-xylosidic linkages in xylans.</text>
        <dbReference type="EC" id="3.2.1.8"/>
    </reaction>
</comment>
<name>A0AAE2ZMG6_9HYPH</name>
<sequence>MAPSTLFAGAAHAGAGKKRRVPFGAALEYLPFIEDSDYTALFVQHCDIIVPMNSLKWDALQWNRGDFTFLEADGILNFSESLERGSYGHTFVWWNGLPPWVETLSTRKEAEAALIEHIQTVGSYYSGRVPAWDVANEVVAHDPLESGMWRDSVWMRLLGAEHVDIAFAEAAKAAPDAELNINDYDLEFKGARYDARRKAILDLVRRLQDRGLKIDAVGIQGHLYPEVPIDFEGLGRFITDLAALGVDYRITEIDVIDWKLPVDIELRDERAASHVNDFLDAAFSAAPPLSVATWGLSDRYSWISDAMPHRRGARNRPLPFDENLKPKPMFDVIMKYVDA</sequence>
<protein>
    <recommendedName>
        <fullName evidence="9">Beta-xylanase</fullName>
        <ecNumber evidence="9">3.2.1.8</ecNumber>
    </recommendedName>
</protein>
<keyword evidence="6 9" id="KW-0119">Carbohydrate metabolism</keyword>
<dbReference type="EMBL" id="JAICBX010000002">
    <property type="protein sequence ID" value="MBW8637486.1"/>
    <property type="molecule type" value="Genomic_DNA"/>
</dbReference>
<dbReference type="InterPro" id="IPR044846">
    <property type="entry name" value="GH10"/>
</dbReference>
<evidence type="ECO:0000256" key="6">
    <source>
        <dbReference type="ARBA" id="ARBA00023277"/>
    </source>
</evidence>
<dbReference type="PROSITE" id="PS51760">
    <property type="entry name" value="GH10_2"/>
    <property type="match status" value="1"/>
</dbReference>
<dbReference type="Proteomes" id="UP001196509">
    <property type="component" value="Unassembled WGS sequence"/>
</dbReference>
<dbReference type="PANTHER" id="PTHR31490:SF88">
    <property type="entry name" value="BETA-XYLANASE"/>
    <property type="match status" value="1"/>
</dbReference>
<keyword evidence="8 9" id="KW-0624">Polysaccharide degradation</keyword>
<dbReference type="AlphaFoldDB" id="A0AAE2ZMG6"/>
<keyword evidence="3" id="KW-0858">Xylan degradation</keyword>
<accession>A0AAE2ZMG6</accession>
<evidence type="ECO:0000313" key="11">
    <source>
        <dbReference type="EMBL" id="MBW8637486.1"/>
    </source>
</evidence>
<dbReference type="PANTHER" id="PTHR31490">
    <property type="entry name" value="GLYCOSYL HYDROLASE"/>
    <property type="match status" value="1"/>
</dbReference>
<comment type="caution">
    <text evidence="11">The sequence shown here is derived from an EMBL/GenBank/DDBJ whole genome shotgun (WGS) entry which is preliminary data.</text>
</comment>
<comment type="similarity">
    <text evidence="2 9">Belongs to the glycosyl hydrolase 10 (cellulase F) family.</text>
</comment>
<evidence type="ECO:0000256" key="9">
    <source>
        <dbReference type="RuleBase" id="RU361174"/>
    </source>
</evidence>
<feature type="domain" description="GH10" evidence="10">
    <location>
        <begin position="18"/>
        <end position="336"/>
    </location>
</feature>
<evidence type="ECO:0000256" key="3">
    <source>
        <dbReference type="ARBA" id="ARBA00022651"/>
    </source>
</evidence>
<dbReference type="SUPFAM" id="SSF51445">
    <property type="entry name" value="(Trans)glycosidases"/>
    <property type="match status" value="1"/>
</dbReference>
<evidence type="ECO:0000256" key="1">
    <source>
        <dbReference type="ARBA" id="ARBA00000681"/>
    </source>
</evidence>
<dbReference type="EC" id="3.2.1.8" evidence="9"/>
<dbReference type="GO" id="GO:0045493">
    <property type="term" value="P:xylan catabolic process"/>
    <property type="evidence" value="ECO:0007669"/>
    <property type="project" value="UniProtKB-KW"/>
</dbReference>
<proteinExistence type="inferred from homology"/>
<evidence type="ECO:0000256" key="7">
    <source>
        <dbReference type="ARBA" id="ARBA00023295"/>
    </source>
</evidence>
<dbReference type="InterPro" id="IPR001000">
    <property type="entry name" value="GH10_dom"/>
</dbReference>
<evidence type="ECO:0000259" key="10">
    <source>
        <dbReference type="PROSITE" id="PS51760"/>
    </source>
</evidence>
<dbReference type="Pfam" id="PF00331">
    <property type="entry name" value="Glyco_hydro_10"/>
    <property type="match status" value="1"/>
</dbReference>
<gene>
    <name evidence="11" type="ORF">K1W69_09825</name>
</gene>
<evidence type="ECO:0000256" key="2">
    <source>
        <dbReference type="ARBA" id="ARBA00007495"/>
    </source>
</evidence>
<dbReference type="Gene3D" id="3.20.20.80">
    <property type="entry name" value="Glycosidases"/>
    <property type="match status" value="1"/>
</dbReference>
<organism evidence="11 12">
    <name type="scientific">Flavimaribacter sediminis</name>
    <dbReference type="NCBI Taxonomy" id="2865987"/>
    <lineage>
        <taxon>Bacteria</taxon>
        <taxon>Pseudomonadati</taxon>
        <taxon>Pseudomonadota</taxon>
        <taxon>Alphaproteobacteria</taxon>
        <taxon>Hyphomicrobiales</taxon>
        <taxon>Rhizobiaceae</taxon>
        <taxon>Flavimaribacter</taxon>
    </lineage>
</organism>